<gene>
    <name evidence="2" type="primary">8233214</name>
    <name evidence="1" type="ORF">Phum_PHUM516060</name>
</gene>
<dbReference type="AlphaFoldDB" id="E0VYN6"/>
<dbReference type="EMBL" id="AAZO01006276">
    <property type="status" value="NOT_ANNOTATED_CDS"/>
    <property type="molecule type" value="Genomic_DNA"/>
</dbReference>
<dbReference type="Proteomes" id="UP000009046">
    <property type="component" value="Unassembled WGS sequence"/>
</dbReference>
<organism>
    <name type="scientific">Pediculus humanus subsp. corporis</name>
    <name type="common">Body louse</name>
    <dbReference type="NCBI Taxonomy" id="121224"/>
    <lineage>
        <taxon>Eukaryota</taxon>
        <taxon>Metazoa</taxon>
        <taxon>Ecdysozoa</taxon>
        <taxon>Arthropoda</taxon>
        <taxon>Hexapoda</taxon>
        <taxon>Insecta</taxon>
        <taxon>Pterygota</taxon>
        <taxon>Neoptera</taxon>
        <taxon>Paraneoptera</taxon>
        <taxon>Psocodea</taxon>
        <taxon>Troctomorpha</taxon>
        <taxon>Phthiraptera</taxon>
        <taxon>Anoplura</taxon>
        <taxon>Pediculidae</taxon>
        <taxon>Pediculus</taxon>
    </lineage>
</organism>
<reference evidence="1" key="1">
    <citation type="submission" date="2007-04" db="EMBL/GenBank/DDBJ databases">
        <title>Annotation of Pediculus humanus corporis strain USDA.</title>
        <authorList>
            <person name="Kirkness E."/>
            <person name="Hannick L."/>
            <person name="Hass B."/>
            <person name="Bruggner R."/>
            <person name="Lawson D."/>
            <person name="Bidwell S."/>
            <person name="Joardar V."/>
            <person name="Caler E."/>
            <person name="Walenz B."/>
            <person name="Inman J."/>
            <person name="Schobel S."/>
            <person name="Galinsky K."/>
            <person name="Amedeo P."/>
            <person name="Strausberg R."/>
        </authorList>
    </citation>
    <scope>NUCLEOTIDE SEQUENCE</scope>
    <source>
        <strain evidence="1">USDA</strain>
    </source>
</reference>
<reference evidence="2" key="3">
    <citation type="submission" date="2020-05" db="UniProtKB">
        <authorList>
            <consortium name="EnsemblMetazoa"/>
        </authorList>
    </citation>
    <scope>IDENTIFICATION</scope>
    <source>
        <strain evidence="2">USDA</strain>
    </source>
</reference>
<dbReference type="HOGENOM" id="CLU_018076_0_0_1"/>
<dbReference type="KEGG" id="phu:Phum_PHUM516060"/>
<evidence type="ECO:0000313" key="3">
    <source>
        <dbReference type="Proteomes" id="UP000009046"/>
    </source>
</evidence>
<dbReference type="VEuPathDB" id="VectorBase:PHUM516060"/>
<dbReference type="FunCoup" id="E0VYN6">
    <property type="interactions" value="237"/>
</dbReference>
<dbReference type="GO" id="GO:0005615">
    <property type="term" value="C:extracellular space"/>
    <property type="evidence" value="ECO:0007669"/>
    <property type="project" value="TreeGrafter"/>
</dbReference>
<dbReference type="OMA" id="YKVRFGR"/>
<dbReference type="EMBL" id="DS235845">
    <property type="protein sequence ID" value="EEB18492.1"/>
    <property type="molecule type" value="Genomic_DNA"/>
</dbReference>
<accession>E0VYN6</accession>
<dbReference type="PANTHER" id="PTHR10974">
    <property type="entry name" value="FI08016P-RELATED"/>
    <property type="match status" value="1"/>
</dbReference>
<name>E0VYN6_PEDHC</name>
<dbReference type="SUPFAM" id="SSF53649">
    <property type="entry name" value="Alkaline phosphatase-like"/>
    <property type="match status" value="1"/>
</dbReference>
<evidence type="ECO:0000313" key="1">
    <source>
        <dbReference type="EMBL" id="EEB18492.1"/>
    </source>
</evidence>
<proteinExistence type="predicted"/>
<dbReference type="RefSeq" id="XP_002431230.1">
    <property type="nucleotide sequence ID" value="XM_002431185.1"/>
</dbReference>
<dbReference type="GeneID" id="8233214"/>
<reference evidence="1" key="2">
    <citation type="submission" date="2007-04" db="EMBL/GenBank/DDBJ databases">
        <title>The genome of the human body louse.</title>
        <authorList>
            <consortium name="The Human Body Louse Genome Consortium"/>
            <person name="Kirkness E."/>
            <person name="Walenz B."/>
            <person name="Hass B."/>
            <person name="Bruggner R."/>
            <person name="Strausberg R."/>
        </authorList>
    </citation>
    <scope>NUCLEOTIDE SEQUENCE</scope>
    <source>
        <strain evidence="1">USDA</strain>
    </source>
</reference>
<dbReference type="Gene3D" id="3.40.720.10">
    <property type="entry name" value="Alkaline Phosphatase, subunit A"/>
    <property type="match status" value="1"/>
</dbReference>
<dbReference type="eggNOG" id="ENOG502QQ0X">
    <property type="taxonomic scope" value="Eukaryota"/>
</dbReference>
<sequence length="499" mass="58419">MENNIFLNCFRWKKVLTGIRSDQTIFDRSGWSKIPDDSLRLNVLIFGFDSLSHNMWKRQLPKTYKYATENMKGIPLNGYNIVGDGTPQALIPILTGRTELELPDTRKRKGSYAEYVNVYPFIWNDYKKNGYVTAWSEDMVNVGTFTYRLKGFKEQPVDHYMRTFYIEASPKFDREEKFCYGGMSRFNIMLDFMNNMYEVYRDKPKFVFAFHSEYSHDSNNWVVNADDDTYNWLKGFNKKGYFNNTLLILMSDHGSRFAEVRNTQQGKQEERLPGFIFVFPPWFEKKYPEGYANFLNNANKLTTPFDIHETLKDVLHFRGSGKGNLINRGISLFKEVPGSRTCLDAGIEPHWCSCLEWTPLAAQNIIVKQAAQYLKNYLNSLTANHRNLCAKVRLHKIIWSAKLIPNKHMLKFKENSDYDGFVGKMTDKTDILNEIYQLKASFNPGDMIFEASINYHTKTKIFTTSEKDISRINKYKQMTQCIEKANILHHLRKFCYCVV</sequence>
<evidence type="ECO:0000313" key="2">
    <source>
        <dbReference type="EnsemblMetazoa" id="PHUM516060-PA"/>
    </source>
</evidence>
<dbReference type="InterPro" id="IPR017850">
    <property type="entry name" value="Alkaline_phosphatase_core_sf"/>
</dbReference>
<dbReference type="FunFam" id="3.40.720.10:FF:000017">
    <property type="entry name" value="Predicted protein"/>
    <property type="match status" value="1"/>
</dbReference>
<dbReference type="OrthoDB" id="413313at2759"/>
<dbReference type="InParanoid" id="E0VYN6"/>
<dbReference type="PANTHER" id="PTHR10974:SF73">
    <property type="entry name" value="FI21235P1"/>
    <property type="match status" value="1"/>
</dbReference>
<dbReference type="InterPro" id="IPR004245">
    <property type="entry name" value="DUF229"/>
</dbReference>
<dbReference type="CTD" id="8233214"/>
<dbReference type="STRING" id="121224.E0VYN6"/>
<dbReference type="CDD" id="cd16021">
    <property type="entry name" value="ALP_like"/>
    <property type="match status" value="1"/>
</dbReference>
<protein>
    <recommendedName>
        <fullName evidence="4">Sulfatase N-terminal domain-containing protein</fullName>
    </recommendedName>
</protein>
<keyword evidence="3" id="KW-1185">Reference proteome</keyword>
<evidence type="ECO:0008006" key="4">
    <source>
        <dbReference type="Google" id="ProtNLM"/>
    </source>
</evidence>
<dbReference type="Pfam" id="PF02995">
    <property type="entry name" value="DUF229"/>
    <property type="match status" value="1"/>
</dbReference>
<dbReference type="EnsemblMetazoa" id="PHUM516060-RA">
    <property type="protein sequence ID" value="PHUM516060-PA"/>
    <property type="gene ID" value="PHUM516060"/>
</dbReference>